<reference evidence="2 3" key="1">
    <citation type="submission" date="2015-07" db="EMBL/GenBank/DDBJ databases">
        <title>The genome of Eufriesea mexicana.</title>
        <authorList>
            <person name="Pan H."/>
            <person name="Kapheim K."/>
        </authorList>
    </citation>
    <scope>NUCLEOTIDE SEQUENCE [LARGE SCALE GENOMIC DNA]</scope>
    <source>
        <strain evidence="2">0111107269</strain>
        <tissue evidence="2">Whole body</tissue>
    </source>
</reference>
<keyword evidence="1" id="KW-0175">Coiled coil</keyword>
<dbReference type="PANTHER" id="PTHR21683:SF2">
    <property type="entry name" value="COILED-COIL DOMAIN-CONTAINING PROTEIN 42 LIKE-2-LIKE"/>
    <property type="match status" value="1"/>
</dbReference>
<organism evidence="2 3">
    <name type="scientific">Eufriesea mexicana</name>
    <dbReference type="NCBI Taxonomy" id="516756"/>
    <lineage>
        <taxon>Eukaryota</taxon>
        <taxon>Metazoa</taxon>
        <taxon>Ecdysozoa</taxon>
        <taxon>Arthropoda</taxon>
        <taxon>Hexapoda</taxon>
        <taxon>Insecta</taxon>
        <taxon>Pterygota</taxon>
        <taxon>Neoptera</taxon>
        <taxon>Endopterygota</taxon>
        <taxon>Hymenoptera</taxon>
        <taxon>Apocrita</taxon>
        <taxon>Aculeata</taxon>
        <taxon>Apoidea</taxon>
        <taxon>Anthophila</taxon>
        <taxon>Apidae</taxon>
        <taxon>Eufriesea</taxon>
    </lineage>
</organism>
<sequence>MAAVQEEIKNFIRRAIITTDPQEAVTEYFLSKQEGRNIKKYPEWDKPRVYPALEVVRARCELAKTEERLRAKWVEQEKKRKFMDEQWDEMRRQELVLRESFIKFNRFVRELNEKLARMKDIRERMKKHVEEYKKYQHYLEKVVSESGEFNSISDIFNRYETLIEARIILSEHQDKNLEILEERGTEMHHMTELKSQKMMALNNALAQLQARRDRAEVQARKWETIVAEIKATAAEKNLEHTQVKTCCWNLYQQICKRKGIPVTVSKDNIEEQLDHIKRTILELKRIMKVAKKRATK</sequence>
<name>A0A310S774_9HYME</name>
<dbReference type="AlphaFoldDB" id="A0A310S774"/>
<dbReference type="InterPro" id="IPR051147">
    <property type="entry name" value="CFAP_domain-containing"/>
</dbReference>
<evidence type="ECO:0000313" key="2">
    <source>
        <dbReference type="EMBL" id="OAD53637.1"/>
    </source>
</evidence>
<accession>A0A310S774</accession>
<dbReference type="Proteomes" id="UP000250275">
    <property type="component" value="Unassembled WGS sequence"/>
</dbReference>
<evidence type="ECO:0000313" key="3">
    <source>
        <dbReference type="Proteomes" id="UP000250275"/>
    </source>
</evidence>
<evidence type="ECO:0000256" key="1">
    <source>
        <dbReference type="SAM" id="Coils"/>
    </source>
</evidence>
<protein>
    <submittedName>
        <fullName evidence="2">Coiled-coil domain-containing protein 42 like protein</fullName>
    </submittedName>
</protein>
<proteinExistence type="predicted"/>
<keyword evidence="3" id="KW-1185">Reference proteome</keyword>
<feature type="coiled-coil region" evidence="1">
    <location>
        <begin position="198"/>
        <end position="225"/>
    </location>
</feature>
<dbReference type="EMBL" id="KQ766603">
    <property type="protein sequence ID" value="OAD53637.1"/>
    <property type="molecule type" value="Genomic_DNA"/>
</dbReference>
<dbReference type="PANTHER" id="PTHR21683">
    <property type="entry name" value="COILED-COIL DOMAIN-CONTAINING PROTEIN 42 LIKE-2-LIKE-RELATED"/>
    <property type="match status" value="1"/>
</dbReference>
<gene>
    <name evidence="2" type="ORF">WN48_09650</name>
</gene>
<dbReference type="OrthoDB" id="10264298at2759"/>